<protein>
    <submittedName>
        <fullName evidence="1">Uncharacterized protein</fullName>
    </submittedName>
</protein>
<dbReference type="AlphaFoldDB" id="A0A0D8I6N4"/>
<accession>A0A0D8I6N4</accession>
<keyword evidence="2" id="KW-1185">Reference proteome</keyword>
<gene>
    <name evidence="1" type="ORF">CACET_c35850</name>
</gene>
<dbReference type="PATRIC" id="fig|84022.5.peg.2131"/>
<dbReference type="EMBL" id="CP009687">
    <property type="protein sequence ID" value="AKL97016.1"/>
    <property type="molecule type" value="Genomic_DNA"/>
</dbReference>
<dbReference type="OrthoDB" id="1955769at2"/>
<name>A0A0D8I6N4_9CLOT</name>
<reference evidence="1 2" key="1">
    <citation type="submission" date="2014-10" db="EMBL/GenBank/DDBJ databases">
        <title>Genome sequence of Clostridium aceticum DSM 1496.</title>
        <authorList>
            <person name="Poehlein A."/>
            <person name="Schiel-Bengelsdorf B."/>
            <person name="Gottschalk G."/>
            <person name="Duerre P."/>
            <person name="Daniel R."/>
        </authorList>
    </citation>
    <scope>NUCLEOTIDE SEQUENCE [LARGE SCALE GENOMIC DNA]</scope>
    <source>
        <strain evidence="1 2">DSM 1496</strain>
    </source>
</reference>
<sequence length="75" mass="8437">MQNSKDINNISNQLQELKKNLNKSGEYLSAIEMLLVDDNNGRLKDGDLANEFETLTNSMATVSRSIEDLQKKLHG</sequence>
<evidence type="ECO:0000313" key="1">
    <source>
        <dbReference type="EMBL" id="AKL97016.1"/>
    </source>
</evidence>
<organism evidence="1 2">
    <name type="scientific">Clostridium aceticum</name>
    <dbReference type="NCBI Taxonomy" id="84022"/>
    <lineage>
        <taxon>Bacteria</taxon>
        <taxon>Bacillati</taxon>
        <taxon>Bacillota</taxon>
        <taxon>Clostridia</taxon>
        <taxon>Eubacteriales</taxon>
        <taxon>Clostridiaceae</taxon>
        <taxon>Clostridium</taxon>
    </lineage>
</organism>
<evidence type="ECO:0000313" key="2">
    <source>
        <dbReference type="Proteomes" id="UP000035704"/>
    </source>
</evidence>
<dbReference type="Proteomes" id="UP000035704">
    <property type="component" value="Chromosome"/>
</dbReference>
<dbReference type="RefSeq" id="WP_044826235.1">
    <property type="nucleotide sequence ID" value="NZ_CP009687.1"/>
</dbReference>
<proteinExistence type="predicted"/>
<dbReference type="KEGG" id="cace:CACET_c35850"/>